<feature type="transmembrane region" description="Helical" evidence="1">
    <location>
        <begin position="43"/>
        <end position="63"/>
    </location>
</feature>
<feature type="transmembrane region" description="Helical" evidence="1">
    <location>
        <begin position="148"/>
        <end position="170"/>
    </location>
</feature>
<organism evidence="2 3">
    <name type="scientific">Pseudidiomarina aestuarii</name>
    <dbReference type="NCBI Taxonomy" id="624146"/>
    <lineage>
        <taxon>Bacteria</taxon>
        <taxon>Pseudomonadati</taxon>
        <taxon>Pseudomonadota</taxon>
        <taxon>Gammaproteobacteria</taxon>
        <taxon>Alteromonadales</taxon>
        <taxon>Idiomarinaceae</taxon>
        <taxon>Pseudidiomarina</taxon>
    </lineage>
</organism>
<proteinExistence type="predicted"/>
<dbReference type="Proteomes" id="UP000287766">
    <property type="component" value="Unassembled WGS sequence"/>
</dbReference>
<keyword evidence="1" id="KW-1133">Transmembrane helix</keyword>
<evidence type="ECO:0000256" key="1">
    <source>
        <dbReference type="SAM" id="Phobius"/>
    </source>
</evidence>
<evidence type="ECO:0008006" key="4">
    <source>
        <dbReference type="Google" id="ProtNLM"/>
    </source>
</evidence>
<keyword evidence="1" id="KW-0472">Membrane</keyword>
<accession>A0A7Z7ESU1</accession>
<dbReference type="RefSeq" id="WP_169931504.1">
    <property type="nucleotide sequence ID" value="NZ_PIPR01000003.1"/>
</dbReference>
<evidence type="ECO:0000313" key="3">
    <source>
        <dbReference type="Proteomes" id="UP000287766"/>
    </source>
</evidence>
<gene>
    <name evidence="2" type="ORF">CWE22_10845</name>
</gene>
<feature type="transmembrane region" description="Helical" evidence="1">
    <location>
        <begin position="12"/>
        <end position="31"/>
    </location>
</feature>
<dbReference type="EMBL" id="PIPR01000003">
    <property type="protein sequence ID" value="RUO39240.1"/>
    <property type="molecule type" value="Genomic_DNA"/>
</dbReference>
<keyword evidence="3" id="KW-1185">Reference proteome</keyword>
<feature type="transmembrane region" description="Helical" evidence="1">
    <location>
        <begin position="108"/>
        <end position="127"/>
    </location>
</feature>
<name>A0A7Z7ESU1_9GAMM</name>
<feature type="transmembrane region" description="Helical" evidence="1">
    <location>
        <begin position="75"/>
        <end position="96"/>
    </location>
</feature>
<comment type="caution">
    <text evidence="2">The sequence shown here is derived from an EMBL/GenBank/DDBJ whole genome shotgun (WGS) entry which is preliminary data.</text>
</comment>
<keyword evidence="1" id="KW-0812">Transmembrane</keyword>
<protein>
    <recommendedName>
        <fullName evidence="4">Permease</fullName>
    </recommendedName>
</protein>
<dbReference type="AlphaFoldDB" id="A0A7Z7ESU1"/>
<reference evidence="3" key="1">
    <citation type="journal article" date="2018" name="Front. Microbiol.">
        <title>Genome-Based Analysis Reveals the Taxonomy and Diversity of the Family Idiomarinaceae.</title>
        <authorList>
            <person name="Liu Y."/>
            <person name="Lai Q."/>
            <person name="Shao Z."/>
        </authorList>
    </citation>
    <scope>NUCLEOTIDE SEQUENCE [LARGE SCALE GENOMIC DNA]</scope>
    <source>
        <strain evidence="3">KYW314</strain>
    </source>
</reference>
<sequence length="171" mass="18955">MPHNAEKIVHRTYGLLSIIFILFGGFIQITLGSVNNIQTFKLFNIFGLFLDVFGIILLSDLAINAKGKLKIFMDAVYGVTILFTFTVPLGISVFSFADIFLDLPSQSIITAFAGGLMTYLFIPLFLLDGLGDILNAKFYQTTKSRTIFIGWYLLFAGIVMQTIGAILDIFS</sequence>
<evidence type="ECO:0000313" key="2">
    <source>
        <dbReference type="EMBL" id="RUO39240.1"/>
    </source>
</evidence>